<accession>A0A9W8IX76</accession>
<evidence type="ECO:0000313" key="2">
    <source>
        <dbReference type="Proteomes" id="UP001140091"/>
    </source>
</evidence>
<evidence type="ECO:0000313" key="1">
    <source>
        <dbReference type="EMBL" id="KAJ2924556.1"/>
    </source>
</evidence>
<proteinExistence type="predicted"/>
<gene>
    <name evidence="1" type="ORF">H1R20_g12531</name>
</gene>
<comment type="caution">
    <text evidence="1">The sequence shown here is derived from an EMBL/GenBank/DDBJ whole genome shotgun (WGS) entry which is preliminary data.</text>
</comment>
<keyword evidence="2" id="KW-1185">Reference proteome</keyword>
<sequence>MKRPLEERLEALYQLQQEGIDLVLWVDGTACRVAWPLNDLGVKVHERDIGEWLRDRNLVWTCLCDDDDDPQIKAIALIYNEVDGDTFLRCGNALEPCKFEVNLSAVRRRTDLTNEYDNIEPGQNEIEYCDEIGVNSTWACVEDDMGVEDVEATYEGWCGLYDGQMMQREEGHL</sequence>
<organism evidence="1 2">
    <name type="scientific">Candolleomyces eurysporus</name>
    <dbReference type="NCBI Taxonomy" id="2828524"/>
    <lineage>
        <taxon>Eukaryota</taxon>
        <taxon>Fungi</taxon>
        <taxon>Dikarya</taxon>
        <taxon>Basidiomycota</taxon>
        <taxon>Agaricomycotina</taxon>
        <taxon>Agaricomycetes</taxon>
        <taxon>Agaricomycetidae</taxon>
        <taxon>Agaricales</taxon>
        <taxon>Agaricineae</taxon>
        <taxon>Psathyrellaceae</taxon>
        <taxon>Candolleomyces</taxon>
    </lineage>
</organism>
<name>A0A9W8IX76_9AGAR</name>
<dbReference type="OrthoDB" id="10522253at2759"/>
<reference evidence="1" key="1">
    <citation type="submission" date="2022-06" db="EMBL/GenBank/DDBJ databases">
        <title>Genome Sequence of Candolleomyces eurysporus.</title>
        <authorList>
            <person name="Buettner E."/>
        </authorList>
    </citation>
    <scope>NUCLEOTIDE SEQUENCE</scope>
    <source>
        <strain evidence="1">VTCC 930004</strain>
    </source>
</reference>
<dbReference type="Proteomes" id="UP001140091">
    <property type="component" value="Unassembled WGS sequence"/>
</dbReference>
<dbReference type="AlphaFoldDB" id="A0A9W8IX76"/>
<feature type="non-terminal residue" evidence="1">
    <location>
        <position position="1"/>
    </location>
</feature>
<dbReference type="EMBL" id="JANBPK010001215">
    <property type="protein sequence ID" value="KAJ2924556.1"/>
    <property type="molecule type" value="Genomic_DNA"/>
</dbReference>
<protein>
    <submittedName>
        <fullName evidence="1">Uncharacterized protein</fullName>
    </submittedName>
</protein>